<dbReference type="AlphaFoldDB" id="A0A6G0TIW9"/>
<accession>A0A6G0TIW9</accession>
<keyword evidence="2" id="KW-1185">Reference proteome</keyword>
<evidence type="ECO:0000313" key="1">
    <source>
        <dbReference type="EMBL" id="KAE9533620.1"/>
    </source>
</evidence>
<protein>
    <submittedName>
        <fullName evidence="1">Uncharacterized protein</fullName>
    </submittedName>
</protein>
<name>A0A6G0TIW9_APHGL</name>
<dbReference type="Proteomes" id="UP000475862">
    <property type="component" value="Unassembled WGS sequence"/>
</dbReference>
<evidence type="ECO:0000313" key="2">
    <source>
        <dbReference type="Proteomes" id="UP000475862"/>
    </source>
</evidence>
<reference evidence="1 2" key="1">
    <citation type="submission" date="2019-08" db="EMBL/GenBank/DDBJ databases">
        <title>The genome of the soybean aphid Biotype 1, its phylome, world population structure and adaptation to the North American continent.</title>
        <authorList>
            <person name="Giordano R."/>
            <person name="Donthu R.K."/>
            <person name="Hernandez A.G."/>
            <person name="Wright C.L."/>
            <person name="Zimin A.V."/>
        </authorList>
    </citation>
    <scope>NUCLEOTIDE SEQUENCE [LARGE SCALE GENOMIC DNA]</scope>
    <source>
        <tissue evidence="1">Whole aphids</tissue>
    </source>
</reference>
<gene>
    <name evidence="1" type="ORF">AGLY_009058</name>
</gene>
<proteinExistence type="predicted"/>
<comment type="caution">
    <text evidence="1">The sequence shown here is derived from an EMBL/GenBank/DDBJ whole genome shotgun (WGS) entry which is preliminary data.</text>
</comment>
<dbReference type="EMBL" id="VYZN01000033">
    <property type="protein sequence ID" value="KAE9533620.1"/>
    <property type="molecule type" value="Genomic_DNA"/>
</dbReference>
<organism evidence="1 2">
    <name type="scientific">Aphis glycines</name>
    <name type="common">Soybean aphid</name>
    <dbReference type="NCBI Taxonomy" id="307491"/>
    <lineage>
        <taxon>Eukaryota</taxon>
        <taxon>Metazoa</taxon>
        <taxon>Ecdysozoa</taxon>
        <taxon>Arthropoda</taxon>
        <taxon>Hexapoda</taxon>
        <taxon>Insecta</taxon>
        <taxon>Pterygota</taxon>
        <taxon>Neoptera</taxon>
        <taxon>Paraneoptera</taxon>
        <taxon>Hemiptera</taxon>
        <taxon>Sternorrhyncha</taxon>
        <taxon>Aphidomorpha</taxon>
        <taxon>Aphidoidea</taxon>
        <taxon>Aphididae</taxon>
        <taxon>Aphidini</taxon>
        <taxon>Aphis</taxon>
        <taxon>Aphis</taxon>
    </lineage>
</organism>
<sequence length="248" mass="29095">MEFQITSEKIITDIYYIKHPIVTGLISRSLASLHSTILCKFVDRQNHYNSILNDWLYRFPRQRTTYTVIRTLMELDISARGYLGASRHSIVKIPNLCKEMRMSSSPTITISIKKTWEIPVKYNTKIGSKTFRYIENRFTEILSSLLYTKIEVEISYKTKSDTLRYHNSRLLSFPLRKKRGKSLLKRLQQRQKLSSQCTLHRRDHTSNFKGFSTYKIIPNHQSIMKSNNLIRNKNLGGTSQHSADKDQK</sequence>